<evidence type="ECO:0000313" key="2">
    <source>
        <dbReference type="EMBL" id="MDO8057646.1"/>
    </source>
</evidence>
<comment type="caution">
    <text evidence="2">The sequence shown here is derived from an EMBL/GenBank/DDBJ whole genome shotgun (WGS) entry which is preliminary data.</text>
</comment>
<feature type="compositionally biased region" description="Polar residues" evidence="1">
    <location>
        <begin position="54"/>
        <end position="70"/>
    </location>
</feature>
<dbReference type="Proteomes" id="UP001170666">
    <property type="component" value="Unassembled WGS sequence"/>
</dbReference>
<keyword evidence="3" id="KW-1185">Reference proteome</keyword>
<protein>
    <submittedName>
        <fullName evidence="2">Uncharacterized protein</fullName>
    </submittedName>
</protein>
<organism evidence="2 3">
    <name type="scientific">Candidatus Phytoplasma gossypii</name>
    <dbReference type="NCBI Taxonomy" id="2982629"/>
    <lineage>
        <taxon>Bacteria</taxon>
        <taxon>Bacillati</taxon>
        <taxon>Mycoplasmatota</taxon>
        <taxon>Mollicutes</taxon>
        <taxon>Acholeplasmatales</taxon>
        <taxon>Acholeplasmataceae</taxon>
        <taxon>Candidatus Phytoplasma</taxon>
        <taxon>16SrII (Peanut WB group)</taxon>
    </lineage>
</organism>
<dbReference type="RefSeq" id="WP_304513220.1">
    <property type="nucleotide sequence ID" value="NZ_JAOSIT010000065.1"/>
</dbReference>
<sequence>MSKKTEQFIYSCDKIKKMRNYKRNSNITINRFIFQGRTNLTDRLKTECCENCDETTPISNSSHGDNSQGESPKDHE</sequence>
<name>A0ABT9D1U5_9MOLU</name>
<gene>
    <name evidence="2" type="ORF">OC698_03080</name>
</gene>
<feature type="region of interest" description="Disordered" evidence="1">
    <location>
        <begin position="53"/>
        <end position="76"/>
    </location>
</feature>
<dbReference type="EMBL" id="JAOSIT010000065">
    <property type="protein sequence ID" value="MDO8057646.1"/>
    <property type="molecule type" value="Genomic_DNA"/>
</dbReference>
<proteinExistence type="predicted"/>
<evidence type="ECO:0000313" key="3">
    <source>
        <dbReference type="Proteomes" id="UP001170666"/>
    </source>
</evidence>
<accession>A0ABT9D1U5</accession>
<reference evidence="2 3" key="1">
    <citation type="journal article" date="2023" name="Int. J. Syst. Evol. Microbiol.">
        <title>The observation of taxonomic boundaries for the 16SrII and 16SrXXV phytoplasmas using genome-based delimitation.</title>
        <authorList>
            <person name="Rodrigues Jardim B."/>
            <person name="Tran-Nguyen L.T.T."/>
            <person name="Gambley C."/>
            <person name="Al-Sadi A.M."/>
            <person name="Al-Subhi A.M."/>
            <person name="Foissac X."/>
            <person name="Salar P."/>
            <person name="Cai H."/>
            <person name="Yang J.Y."/>
            <person name="Davis R."/>
            <person name="Jones L."/>
            <person name="Rodoni B."/>
            <person name="Constable F.E."/>
        </authorList>
    </citation>
    <scope>NUCLEOTIDE SEQUENCE [LARGE SCALE GENOMIC DNA]</scope>
    <source>
        <strain evidence="2">BAWM-BFA-CoWB</strain>
    </source>
</reference>
<evidence type="ECO:0000256" key="1">
    <source>
        <dbReference type="SAM" id="MobiDB-lite"/>
    </source>
</evidence>